<name>A0A1G6IGR7_9EURY</name>
<dbReference type="RefSeq" id="WP_149782205.1">
    <property type="nucleotide sequence ID" value="NZ_FMZP01000001.1"/>
</dbReference>
<evidence type="ECO:0000313" key="2">
    <source>
        <dbReference type="EMBL" id="SDC05719.1"/>
    </source>
</evidence>
<evidence type="ECO:0000313" key="3">
    <source>
        <dbReference type="Proteomes" id="UP000324021"/>
    </source>
</evidence>
<accession>A0A1G6IGR7</accession>
<dbReference type="AlphaFoldDB" id="A0A1G6IGR7"/>
<dbReference type="EMBL" id="FMZP01000001">
    <property type="protein sequence ID" value="SDC05719.1"/>
    <property type="molecule type" value="Genomic_DNA"/>
</dbReference>
<reference evidence="2 3" key="1">
    <citation type="submission" date="2016-10" db="EMBL/GenBank/DDBJ databases">
        <authorList>
            <person name="Varghese N."/>
            <person name="Submissions S."/>
        </authorList>
    </citation>
    <scope>NUCLEOTIDE SEQUENCE [LARGE SCALE GENOMIC DNA]</scope>
    <source>
        <strain evidence="2 3">CDM_1</strain>
    </source>
</reference>
<gene>
    <name evidence="2" type="ORF">SAMN05192552_1001261</name>
</gene>
<dbReference type="Proteomes" id="UP000324021">
    <property type="component" value="Unassembled WGS sequence"/>
</dbReference>
<protein>
    <recommendedName>
        <fullName evidence="1">DUF7845 domain-containing protein</fullName>
    </recommendedName>
</protein>
<sequence>MSQVETTPHEIEGRWKWPDWGRGPYDALSSVMLGPPFEGYLEIDTEIDGEPWHLEVSYSKSGFAPRLSDGINAERLYEWDIVGRGRGERKASYNIGPRFPNMRHWESGEKLQLPWENQVGEVDGVDVEFHTSNLEPDRGLELLPEFFQAIFDHAGERIHSEYFRTEPHPASRMWAYERYVRIRREWAEKLSSAGVLQKVAHYLSDLEGVKAELHINNKEIVNHQNRLFLNPTSASELLPGHTYGRKFEIYQLKDPDAVSKDHPSYHPKVEVLVNKSMNDGEAWAWADRHEVTEQIEETLLNALHWEDIPLGPDASGVYVADDHFDAVARDDLVELYEDPTPRLEAKSDHLLMTTLRDMGETARDVTETVATDGGATVDDLADQLGKHPATIYRAINDLGDILELEQGDVSFRARKYREQLRALVESAEYAIESFADRIQHVMGLADHVAESSPFQKWLAENGAEIEFDEAGNPKRLRIDAILSMKKADSFENARRVAQEAIDAWRHSGNDVVPFSKVSMVWRTPGGGKDSHRVGSIATW</sequence>
<organism evidence="2 3">
    <name type="scientific">Natrinema hispanicum</name>
    <dbReference type="NCBI Taxonomy" id="392421"/>
    <lineage>
        <taxon>Archaea</taxon>
        <taxon>Methanobacteriati</taxon>
        <taxon>Methanobacteriota</taxon>
        <taxon>Stenosarchaea group</taxon>
        <taxon>Halobacteria</taxon>
        <taxon>Halobacteriales</taxon>
        <taxon>Natrialbaceae</taxon>
        <taxon>Natrinema</taxon>
    </lineage>
</organism>
<proteinExistence type="predicted"/>
<feature type="domain" description="DUF7845" evidence="1">
    <location>
        <begin position="3"/>
        <end position="326"/>
    </location>
</feature>
<evidence type="ECO:0000259" key="1">
    <source>
        <dbReference type="Pfam" id="PF25227"/>
    </source>
</evidence>
<dbReference type="Pfam" id="PF25227">
    <property type="entry name" value="DUF7845"/>
    <property type="match status" value="1"/>
</dbReference>
<dbReference type="InterPro" id="IPR057167">
    <property type="entry name" value="DUF7845"/>
</dbReference>